<dbReference type="EMBL" id="KV454211">
    <property type="protein sequence ID" value="ODQ59237.1"/>
    <property type="molecule type" value="Genomic_DNA"/>
</dbReference>
<gene>
    <name evidence="2" type="ORF">WICANDRAFT_63731</name>
</gene>
<dbReference type="Proteomes" id="UP000094112">
    <property type="component" value="Unassembled WGS sequence"/>
</dbReference>
<proteinExistence type="predicted"/>
<name>A0A1E3P2X9_WICAA</name>
<dbReference type="AlphaFoldDB" id="A0A1E3P2X9"/>
<keyword evidence="3" id="KW-1185">Reference proteome</keyword>
<reference evidence="2 3" key="1">
    <citation type="journal article" date="2016" name="Proc. Natl. Acad. Sci. U.S.A.">
        <title>Comparative genomics of biotechnologically important yeasts.</title>
        <authorList>
            <person name="Riley R."/>
            <person name="Haridas S."/>
            <person name="Wolfe K.H."/>
            <person name="Lopes M.R."/>
            <person name="Hittinger C.T."/>
            <person name="Goeker M."/>
            <person name="Salamov A.A."/>
            <person name="Wisecaver J.H."/>
            <person name="Long T.M."/>
            <person name="Calvey C.H."/>
            <person name="Aerts A.L."/>
            <person name="Barry K.W."/>
            <person name="Choi C."/>
            <person name="Clum A."/>
            <person name="Coughlan A.Y."/>
            <person name="Deshpande S."/>
            <person name="Douglass A.P."/>
            <person name="Hanson S.J."/>
            <person name="Klenk H.-P."/>
            <person name="LaButti K.M."/>
            <person name="Lapidus A."/>
            <person name="Lindquist E.A."/>
            <person name="Lipzen A.M."/>
            <person name="Meier-Kolthoff J.P."/>
            <person name="Ohm R.A."/>
            <person name="Otillar R.P."/>
            <person name="Pangilinan J.L."/>
            <person name="Peng Y."/>
            <person name="Rokas A."/>
            <person name="Rosa C.A."/>
            <person name="Scheuner C."/>
            <person name="Sibirny A.A."/>
            <person name="Slot J.C."/>
            <person name="Stielow J.B."/>
            <person name="Sun H."/>
            <person name="Kurtzman C.P."/>
            <person name="Blackwell M."/>
            <person name="Grigoriev I.V."/>
            <person name="Jeffries T.W."/>
        </authorList>
    </citation>
    <scope>NUCLEOTIDE SEQUENCE [LARGE SCALE GENOMIC DNA]</scope>
    <source>
        <strain evidence="3">ATCC 58044 / CBS 1984 / NCYC 433 / NRRL Y-366-8</strain>
    </source>
</reference>
<dbReference type="RefSeq" id="XP_019038444.1">
    <property type="nucleotide sequence ID" value="XM_019183601.1"/>
</dbReference>
<evidence type="ECO:0000313" key="2">
    <source>
        <dbReference type="EMBL" id="ODQ59237.1"/>
    </source>
</evidence>
<dbReference type="GeneID" id="30200847"/>
<evidence type="ECO:0000313" key="3">
    <source>
        <dbReference type="Proteomes" id="UP000094112"/>
    </source>
</evidence>
<accession>A0A1E3P2X9</accession>
<sequence length="337" mass="38563">MKLSLLLSTFTVSCTAISSVSRICDPGRIARPNFTGFRFDFQTSFNSDVSYIARSYHLVLCKEGHPISDIRYELDPADAKIPWDKTLCTADRGNCYKLARSKKTMLKARPFMSTFPGETVGGLFELSDSQAEVAKDESYLPVSRLLQDSLTSMWFEIHLNRDLFTAHFPLFHTFDPNSFELDSDFFLRGADQWESFISANEDYKFEPQDRTLMEKANEQVNSKISQVINDSNKKLSSIVSRFQKKLSTIANSVLNVQEVVKKRKATLFPKIFKSKIETLSKLKGKLNPNEIDLDTMIVLSKVLPKEKFEELLKSIDQVYANVPLKKEIFKYPAQKKD</sequence>
<protein>
    <submittedName>
        <fullName evidence="2">Uncharacterized protein</fullName>
    </submittedName>
</protein>
<organism evidence="2 3">
    <name type="scientific">Wickerhamomyces anomalus (strain ATCC 58044 / CBS 1984 / NCYC 433 / NRRL Y-366-8)</name>
    <name type="common">Yeast</name>
    <name type="synonym">Hansenula anomala</name>
    <dbReference type="NCBI Taxonomy" id="683960"/>
    <lineage>
        <taxon>Eukaryota</taxon>
        <taxon>Fungi</taxon>
        <taxon>Dikarya</taxon>
        <taxon>Ascomycota</taxon>
        <taxon>Saccharomycotina</taxon>
        <taxon>Saccharomycetes</taxon>
        <taxon>Phaffomycetales</taxon>
        <taxon>Wickerhamomycetaceae</taxon>
        <taxon>Wickerhamomyces</taxon>
    </lineage>
</organism>
<feature type="chain" id="PRO_5009133638" evidence="1">
    <location>
        <begin position="17"/>
        <end position="337"/>
    </location>
</feature>
<feature type="signal peptide" evidence="1">
    <location>
        <begin position="1"/>
        <end position="16"/>
    </location>
</feature>
<keyword evidence="1" id="KW-0732">Signal</keyword>
<dbReference type="OrthoDB" id="10632947at2759"/>
<evidence type="ECO:0000256" key="1">
    <source>
        <dbReference type="SAM" id="SignalP"/>
    </source>
</evidence>